<protein>
    <recommendedName>
        <fullName evidence="2">ATP-grasp domain-containing protein</fullName>
    </recommendedName>
</protein>
<name>A0A0F5HRZ9_BACTR</name>
<proteinExistence type="predicted"/>
<comment type="caution">
    <text evidence="3">The sequence shown here is derived from an EMBL/GenBank/DDBJ whole genome shotgun (WGS) entry which is preliminary data.</text>
</comment>
<organism evidence="3 4">
    <name type="scientific">Bacillus thermotolerans</name>
    <name type="common">Quasibacillus thermotolerans</name>
    <dbReference type="NCBI Taxonomy" id="1221996"/>
    <lineage>
        <taxon>Bacteria</taxon>
        <taxon>Bacillati</taxon>
        <taxon>Bacillota</taxon>
        <taxon>Bacilli</taxon>
        <taxon>Bacillales</taxon>
        <taxon>Bacillaceae</taxon>
        <taxon>Bacillus</taxon>
    </lineage>
</organism>
<dbReference type="PANTHER" id="PTHR37018:SF1">
    <property type="entry name" value="CULTURE SPECIFIC PROTEIN, PUTATIVE (AFU_ORTHOLOGUE AFUA_2G00130)-RELATED"/>
    <property type="match status" value="1"/>
</dbReference>
<dbReference type="SUPFAM" id="SSF56059">
    <property type="entry name" value="Glutathione synthetase ATP-binding domain-like"/>
    <property type="match status" value="1"/>
</dbReference>
<sequence>MEEMALLKEQRGISIRPSQTIQEIYGSEYIYSPKLYAQDYEHFAGDVLSLEALTGRELCVAGNAPVICHEGAATEAALQLLHKAGLHTPSVLYTYRTDEEYIQILHQLQQQQKQVIFQYPHPDDKVSPDLYWVKPEMHAYLCDKQSIPELVPPENVPGRRTMSLQQLLQKMPSFPFVLKSGDGRPTSGGSGVLFVEKKEQLYELDDSFCDLSNLIVEEFISHDRNMSVHYTVNQKGDIKFLGQSEQLVNKDGCFRGSWISSEAEEFMASIVETGYWIMKKAADKGYVGAAGFDVLIRGNQYYFIDLNVRFNASTCGLLLYPAVRRKYGTSVVRLCNLEWTGDFNCVLPTVKSYIDAKQFVPLSLLDASYFPDDKKVSKVVGLILGHSVEEIEEIINEMTAKGLYPRE</sequence>
<dbReference type="GO" id="GO:0046872">
    <property type="term" value="F:metal ion binding"/>
    <property type="evidence" value="ECO:0007669"/>
    <property type="project" value="InterPro"/>
</dbReference>
<gene>
    <name evidence="3" type="ORF">QY95_01448</name>
</gene>
<dbReference type="GO" id="GO:0005524">
    <property type="term" value="F:ATP binding"/>
    <property type="evidence" value="ECO:0007669"/>
    <property type="project" value="UniProtKB-UniRule"/>
</dbReference>
<dbReference type="EMBL" id="JWIR02000029">
    <property type="protein sequence ID" value="KKB40453.1"/>
    <property type="molecule type" value="Genomic_DNA"/>
</dbReference>
<evidence type="ECO:0000256" key="1">
    <source>
        <dbReference type="PROSITE-ProRule" id="PRU00409"/>
    </source>
</evidence>
<dbReference type="AlphaFoldDB" id="A0A0F5HRZ9"/>
<reference evidence="3" key="1">
    <citation type="submission" date="2015-02" db="EMBL/GenBank/DDBJ databases">
        <title>Genome Assembly of Bacillaceae bacterium MTCC 8252.</title>
        <authorList>
            <person name="Verma A."/>
            <person name="Khatri I."/>
            <person name="Mual P."/>
            <person name="Subramanian S."/>
            <person name="Krishnamurthi S."/>
        </authorList>
    </citation>
    <scope>NUCLEOTIDE SEQUENCE [LARGE SCALE GENOMIC DNA]</scope>
    <source>
        <strain evidence="3">MTCC 8252</strain>
    </source>
</reference>
<dbReference type="RefSeq" id="WP_039233510.1">
    <property type="nucleotide sequence ID" value="NZ_JWIQ02000033.1"/>
</dbReference>
<keyword evidence="1" id="KW-0067">ATP-binding</keyword>
<dbReference type="Pfam" id="PF02655">
    <property type="entry name" value="ATP-grasp_3"/>
    <property type="match status" value="1"/>
</dbReference>
<evidence type="ECO:0000313" key="3">
    <source>
        <dbReference type="EMBL" id="KKB40453.1"/>
    </source>
</evidence>
<evidence type="ECO:0000259" key="2">
    <source>
        <dbReference type="PROSITE" id="PS50975"/>
    </source>
</evidence>
<dbReference type="Proteomes" id="UP000031563">
    <property type="component" value="Unassembled WGS sequence"/>
</dbReference>
<dbReference type="OrthoDB" id="7839480at2"/>
<accession>A0A0F5HRZ9</accession>
<keyword evidence="4" id="KW-1185">Reference proteome</keyword>
<dbReference type="PANTHER" id="PTHR37018">
    <property type="entry name" value="CULTURE SPECIFIC PROTEIN, PUTATIVE (AFU_ORTHOLOGUE AFUA_2G00130)-RELATED"/>
    <property type="match status" value="1"/>
</dbReference>
<keyword evidence="1" id="KW-0547">Nucleotide-binding</keyword>
<dbReference type="InterPro" id="IPR053269">
    <property type="entry name" value="Asp-Met_ligase"/>
</dbReference>
<dbReference type="InterPro" id="IPR011761">
    <property type="entry name" value="ATP-grasp"/>
</dbReference>
<accession>A0A0F5I4P6</accession>
<dbReference type="PROSITE" id="PS50975">
    <property type="entry name" value="ATP_GRASP"/>
    <property type="match status" value="1"/>
</dbReference>
<dbReference type="InterPro" id="IPR003806">
    <property type="entry name" value="ATP-grasp_PylC-type"/>
</dbReference>
<evidence type="ECO:0000313" key="4">
    <source>
        <dbReference type="Proteomes" id="UP000031563"/>
    </source>
</evidence>
<dbReference type="Gene3D" id="3.30.470.20">
    <property type="entry name" value="ATP-grasp fold, B domain"/>
    <property type="match status" value="1"/>
</dbReference>
<feature type="domain" description="ATP-grasp" evidence="2">
    <location>
        <begin position="148"/>
        <end position="336"/>
    </location>
</feature>
<dbReference type="STRING" id="1221996.QY95_01448"/>